<dbReference type="OrthoDB" id="10260625at2759"/>
<feature type="domain" description="14-3-3" evidence="3">
    <location>
        <begin position="2"/>
        <end position="208"/>
    </location>
</feature>
<dbReference type="Gene3D" id="1.20.190.20">
    <property type="entry name" value="14-3-3 domain"/>
    <property type="match status" value="1"/>
</dbReference>
<dbReference type="Pfam" id="PF00244">
    <property type="entry name" value="14-3-3"/>
    <property type="match status" value="2"/>
</dbReference>
<evidence type="ECO:0000313" key="6">
    <source>
        <dbReference type="WBParaSite" id="EVEC_0000925101-mRNA-1"/>
    </source>
</evidence>
<organism evidence="6">
    <name type="scientific">Enterobius vermicularis</name>
    <name type="common">Human pinworm</name>
    <dbReference type="NCBI Taxonomy" id="51028"/>
    <lineage>
        <taxon>Eukaryota</taxon>
        <taxon>Metazoa</taxon>
        <taxon>Ecdysozoa</taxon>
        <taxon>Nematoda</taxon>
        <taxon>Chromadorea</taxon>
        <taxon>Rhabditida</taxon>
        <taxon>Spirurina</taxon>
        <taxon>Oxyuridomorpha</taxon>
        <taxon>Oxyuroidea</taxon>
        <taxon>Oxyuridae</taxon>
        <taxon>Enterobius</taxon>
    </lineage>
</organism>
<dbReference type="InterPro" id="IPR023410">
    <property type="entry name" value="14-3-3_domain"/>
</dbReference>
<feature type="site" description="Interaction with phosphoserine on interacting protein" evidence="2">
    <location>
        <position position="112"/>
    </location>
</feature>
<reference evidence="4 5" key="2">
    <citation type="submission" date="2018-10" db="EMBL/GenBank/DDBJ databases">
        <authorList>
            <consortium name="Pathogen Informatics"/>
        </authorList>
    </citation>
    <scope>NUCLEOTIDE SEQUENCE [LARGE SCALE GENOMIC DNA]</scope>
</reference>
<dbReference type="InterPro" id="IPR000308">
    <property type="entry name" value="14-3-3"/>
</dbReference>
<gene>
    <name evidence="4" type="ORF">EVEC_LOCUS8692</name>
</gene>
<dbReference type="STRING" id="51028.A0A0N4VEX6"/>
<dbReference type="EMBL" id="UXUI01009558">
    <property type="protein sequence ID" value="VDD93941.1"/>
    <property type="molecule type" value="Genomic_DNA"/>
</dbReference>
<keyword evidence="5" id="KW-1185">Reference proteome</keyword>
<dbReference type="InterPro" id="IPR036815">
    <property type="entry name" value="14-3-3_dom_sf"/>
</dbReference>
<protein>
    <submittedName>
        <fullName evidence="6">14_3_3 domain-containing protein</fullName>
    </submittedName>
</protein>
<dbReference type="PIRSF" id="PIRSF000868">
    <property type="entry name" value="14-3-3"/>
    <property type="match status" value="1"/>
</dbReference>
<dbReference type="AlphaFoldDB" id="A0A0N4VEX6"/>
<dbReference type="PRINTS" id="PR00305">
    <property type="entry name" value="1433ZETA"/>
</dbReference>
<dbReference type="Proteomes" id="UP000274131">
    <property type="component" value="Unassembled WGS sequence"/>
</dbReference>
<evidence type="ECO:0000259" key="3">
    <source>
        <dbReference type="SMART" id="SM00101"/>
    </source>
</evidence>
<dbReference type="PANTHER" id="PTHR18860">
    <property type="entry name" value="14-3-3 PROTEIN"/>
    <property type="match status" value="1"/>
</dbReference>
<evidence type="ECO:0000256" key="2">
    <source>
        <dbReference type="PIRSR" id="PIRSR000868-1"/>
    </source>
</evidence>
<dbReference type="WBParaSite" id="EVEC_0000925101-mRNA-1">
    <property type="protein sequence ID" value="EVEC_0000925101-mRNA-1"/>
    <property type="gene ID" value="EVEC_0000925101"/>
</dbReference>
<evidence type="ECO:0000313" key="4">
    <source>
        <dbReference type="EMBL" id="VDD93941.1"/>
    </source>
</evidence>
<reference evidence="6" key="1">
    <citation type="submission" date="2017-02" db="UniProtKB">
        <authorList>
            <consortium name="WormBaseParasite"/>
        </authorList>
    </citation>
    <scope>IDENTIFICATION</scope>
</reference>
<dbReference type="SUPFAM" id="SSF48445">
    <property type="entry name" value="14-3-3 protein"/>
    <property type="match status" value="1"/>
</dbReference>
<evidence type="ECO:0000313" key="5">
    <source>
        <dbReference type="Proteomes" id="UP000274131"/>
    </source>
</evidence>
<proteinExistence type="inferred from homology"/>
<dbReference type="SMART" id="SM00101">
    <property type="entry name" value="14_3_3"/>
    <property type="match status" value="1"/>
</dbReference>
<sequence>MERYDDATNLLNDMIVKGIELGQEGRGLLSVAYKSVLNFRRFSWRVFTAYENKRDGSALEKKVAKEYREKVASEYRSTCNTLINMLDTVLLPKASDPETKIFLLKMKADYYRYLAEITFDESRSYITLQTLTLAKYHLAQLSGFSRNNKNTTLALSEKSLEAYTDATKLANEMIKATHPLRMGLALNFAVYYYEIKKDVKMACSVAEQVI</sequence>
<name>A0A0N4VEX6_ENTVE</name>
<comment type="similarity">
    <text evidence="1">Belongs to the 14-3-3 family.</text>
</comment>
<accession>A0A0N4VEX6</accession>
<dbReference type="CDD" id="cd08774">
    <property type="entry name" value="14-3-3"/>
    <property type="match status" value="1"/>
</dbReference>
<feature type="site" description="Interaction with phosphoserine on interacting protein" evidence="2">
    <location>
        <position position="41"/>
    </location>
</feature>
<evidence type="ECO:0000256" key="1">
    <source>
        <dbReference type="ARBA" id="ARBA00006141"/>
    </source>
</evidence>